<dbReference type="OrthoDB" id="6371915at2759"/>
<dbReference type="AlphaFoldDB" id="A0A5B7JW46"/>
<dbReference type="Proteomes" id="UP000324222">
    <property type="component" value="Unassembled WGS sequence"/>
</dbReference>
<keyword evidence="2" id="KW-1185">Reference proteome</keyword>
<sequence>MALRSLAGGGALGCYRVLANALEPSREPNTQFKVWTKAYTQRHEGKSSQPVIVSTDLSGPGAPTISNLSCQANGDIYLQWLRPEKLYGTVDLYYIYYRPEDSFEFEEIAVNSVNNRKEHNSEERHVDIYATLGTVMQLDML</sequence>
<evidence type="ECO:0000313" key="1">
    <source>
        <dbReference type="EMBL" id="MPD00303.1"/>
    </source>
</evidence>
<accession>A0A5B7JW46</accession>
<evidence type="ECO:0000313" key="2">
    <source>
        <dbReference type="Proteomes" id="UP000324222"/>
    </source>
</evidence>
<comment type="caution">
    <text evidence="1">The sequence shown here is derived from an EMBL/GenBank/DDBJ whole genome shotgun (WGS) entry which is preliminary data.</text>
</comment>
<dbReference type="InterPro" id="IPR013783">
    <property type="entry name" value="Ig-like_fold"/>
</dbReference>
<dbReference type="InterPro" id="IPR036116">
    <property type="entry name" value="FN3_sf"/>
</dbReference>
<dbReference type="Gene3D" id="2.60.40.10">
    <property type="entry name" value="Immunoglobulins"/>
    <property type="match status" value="1"/>
</dbReference>
<reference evidence="1 2" key="1">
    <citation type="submission" date="2019-05" db="EMBL/GenBank/DDBJ databases">
        <title>Another draft genome of Portunus trituberculatus and its Hox gene families provides insights of decapod evolution.</title>
        <authorList>
            <person name="Jeong J.-H."/>
            <person name="Song I."/>
            <person name="Kim S."/>
            <person name="Choi T."/>
            <person name="Kim D."/>
            <person name="Ryu S."/>
            <person name="Kim W."/>
        </authorList>
    </citation>
    <scope>NUCLEOTIDE SEQUENCE [LARGE SCALE GENOMIC DNA]</scope>
    <source>
        <tissue evidence="1">Muscle</tissue>
    </source>
</reference>
<dbReference type="EMBL" id="VSRR010122310">
    <property type="protein sequence ID" value="MPD00303.1"/>
    <property type="molecule type" value="Genomic_DNA"/>
</dbReference>
<protein>
    <submittedName>
        <fullName evidence="1">Tyrosine-protein phosphatase 99A</fullName>
    </submittedName>
</protein>
<proteinExistence type="predicted"/>
<organism evidence="1 2">
    <name type="scientific">Portunus trituberculatus</name>
    <name type="common">Swimming crab</name>
    <name type="synonym">Neptunus trituberculatus</name>
    <dbReference type="NCBI Taxonomy" id="210409"/>
    <lineage>
        <taxon>Eukaryota</taxon>
        <taxon>Metazoa</taxon>
        <taxon>Ecdysozoa</taxon>
        <taxon>Arthropoda</taxon>
        <taxon>Crustacea</taxon>
        <taxon>Multicrustacea</taxon>
        <taxon>Malacostraca</taxon>
        <taxon>Eumalacostraca</taxon>
        <taxon>Eucarida</taxon>
        <taxon>Decapoda</taxon>
        <taxon>Pleocyemata</taxon>
        <taxon>Brachyura</taxon>
        <taxon>Eubrachyura</taxon>
        <taxon>Portunoidea</taxon>
        <taxon>Portunidae</taxon>
        <taxon>Portuninae</taxon>
        <taxon>Portunus</taxon>
    </lineage>
</organism>
<gene>
    <name evidence="1" type="primary">Ptp99A_1</name>
    <name evidence="1" type="ORF">E2C01_095766</name>
</gene>
<name>A0A5B7JW46_PORTR</name>
<dbReference type="SUPFAM" id="SSF49265">
    <property type="entry name" value="Fibronectin type III"/>
    <property type="match status" value="1"/>
</dbReference>
<dbReference type="InterPro" id="IPR003961">
    <property type="entry name" value="FN3_dom"/>
</dbReference>
<dbReference type="CDD" id="cd00063">
    <property type="entry name" value="FN3"/>
    <property type="match status" value="1"/>
</dbReference>